<dbReference type="GO" id="GO:0045039">
    <property type="term" value="P:protein insertion into mitochondrial inner membrane"/>
    <property type="evidence" value="ECO:0007669"/>
    <property type="project" value="UniProtKB-UniRule"/>
</dbReference>
<keyword evidence="8" id="KW-0811">Translocation</keyword>
<feature type="transmembrane region" description="Helical" evidence="8">
    <location>
        <begin position="166"/>
        <end position="187"/>
    </location>
</feature>
<proteinExistence type="inferred from homology"/>
<dbReference type="GO" id="GO:0008320">
    <property type="term" value="F:protein transmembrane transporter activity"/>
    <property type="evidence" value="ECO:0007669"/>
    <property type="project" value="UniProtKB-UniRule"/>
</dbReference>
<keyword evidence="5 8" id="KW-1133">Transmembrane helix</keyword>
<evidence type="ECO:0000313" key="10">
    <source>
        <dbReference type="Proteomes" id="UP001501274"/>
    </source>
</evidence>
<gene>
    <name evidence="9" type="ORF">Q4I28_001457</name>
</gene>
<evidence type="ECO:0000256" key="8">
    <source>
        <dbReference type="RuleBase" id="RU367038"/>
    </source>
</evidence>
<protein>
    <recommendedName>
        <fullName evidence="8">Mitochondrial import inner membrane translocase subunit TIM22</fullName>
    </recommendedName>
</protein>
<dbReference type="EMBL" id="JBAMZN010000010">
    <property type="protein sequence ID" value="KAL0529187.1"/>
    <property type="molecule type" value="Genomic_DNA"/>
</dbReference>
<keyword evidence="10" id="KW-1185">Reference proteome</keyword>
<name>A0AAW3C4G6_9TRYP</name>
<dbReference type="GO" id="GO:0030943">
    <property type="term" value="F:mitochondrion targeting sequence binding"/>
    <property type="evidence" value="ECO:0007669"/>
    <property type="project" value="TreeGrafter"/>
</dbReference>
<dbReference type="PANTHER" id="PTHR14110">
    <property type="entry name" value="MITOCHONDRIAL IMPORT INNER MEMBRANE TRANSLOCASE SUBUNIT TIM22"/>
    <property type="match status" value="1"/>
</dbReference>
<evidence type="ECO:0000256" key="3">
    <source>
        <dbReference type="ARBA" id="ARBA00022692"/>
    </source>
</evidence>
<dbReference type="Pfam" id="PF02466">
    <property type="entry name" value="Tim17"/>
    <property type="match status" value="1"/>
</dbReference>
<reference evidence="9 10" key="1">
    <citation type="submission" date="2024-02" db="EMBL/GenBank/DDBJ databases">
        <title>FIRST GENOME SEQUENCES OF Leishmania (Viannia) shawi, Leishmania (Viannia) lindenbergi AND Leishmania (Viannia) utingensis.</title>
        <authorList>
            <person name="Resadore F."/>
            <person name="Custodio M.G.F."/>
            <person name="Boite M.C."/>
            <person name="Cupolillo E."/>
            <person name="Ferreira G.E.M."/>
        </authorList>
    </citation>
    <scope>NUCLEOTIDE SEQUENCE [LARGE SCALE GENOMIC DNA]</scope>
    <source>
        <strain evidence="9 10">MDAS/BR/1979/M5533</strain>
    </source>
</reference>
<comment type="function">
    <text evidence="8">Essential core component of the TIM22 complex, a complex that mediates the import and insertion of multi-pass transmembrane proteins into the mitochondrial inner membrane. In the TIM22 complex, it constitutes the voltage-activated and signal-gated channel. Forms a twin-pore translocase that uses the membrane potential as external driving force in 2 voltage-dependent steps.</text>
</comment>
<evidence type="ECO:0000313" key="9">
    <source>
        <dbReference type="EMBL" id="KAL0529187.1"/>
    </source>
</evidence>
<comment type="caution">
    <text evidence="9">The sequence shown here is derived from an EMBL/GenBank/DDBJ whole genome shotgun (WGS) entry which is preliminary data.</text>
</comment>
<keyword evidence="8" id="KW-0813">Transport</keyword>
<evidence type="ECO:0000256" key="4">
    <source>
        <dbReference type="ARBA" id="ARBA00022792"/>
    </source>
</evidence>
<keyword evidence="3 8" id="KW-0812">Transmembrane</keyword>
<evidence type="ECO:0000256" key="1">
    <source>
        <dbReference type="ARBA" id="ARBA00004448"/>
    </source>
</evidence>
<comment type="subcellular location">
    <subcellularLocation>
        <location evidence="1 8">Mitochondrion inner membrane</location>
        <topology evidence="1 8">Multi-pass membrane protein</topology>
    </subcellularLocation>
</comment>
<evidence type="ECO:0000256" key="7">
    <source>
        <dbReference type="ARBA" id="ARBA00023136"/>
    </source>
</evidence>
<accession>A0AAW3C4G6</accession>
<sequence length="246" mass="27078">MHCRRARSPSSLTPPIAPRWMRMLPPPLFSLMHFLRLLGPSIHPPHRHHHSVITDLTAHRRCTVPTCIGVRCTHTASIVTYVGRKAHTNPPRTEMTSILDPRQPIEPLQRAMMVAKDSTLATAMLNVFGGYIMGFGFSLFGSMISAETSTQAMGTADFFRHSLRSAHRLAGSFAFFGFLFGGIEVALEKRRGRKDQWNPTIAGAIIGGGYGWRSYKYPGLAAGIVGGAAFSLVFEKMLDAMGMAQH</sequence>
<organism evidence="9 10">
    <name type="scientific">Leishmania naiffi</name>
    <dbReference type="NCBI Taxonomy" id="5678"/>
    <lineage>
        <taxon>Eukaryota</taxon>
        <taxon>Discoba</taxon>
        <taxon>Euglenozoa</taxon>
        <taxon>Kinetoplastea</taxon>
        <taxon>Metakinetoplastina</taxon>
        <taxon>Trypanosomatida</taxon>
        <taxon>Trypanosomatidae</taxon>
        <taxon>Leishmaniinae</taxon>
        <taxon>Leishmania</taxon>
        <taxon>Leishmania naiffi species complex</taxon>
    </lineage>
</organism>
<keyword evidence="8" id="KW-0653">Protein transport</keyword>
<evidence type="ECO:0000256" key="6">
    <source>
        <dbReference type="ARBA" id="ARBA00023128"/>
    </source>
</evidence>
<keyword evidence="6 8" id="KW-0496">Mitochondrion</keyword>
<evidence type="ECO:0000256" key="2">
    <source>
        <dbReference type="ARBA" id="ARBA00008444"/>
    </source>
</evidence>
<dbReference type="InterPro" id="IPR039175">
    <property type="entry name" value="TIM22"/>
</dbReference>
<dbReference type="AlphaFoldDB" id="A0AAW3C4G6"/>
<comment type="subunit">
    <text evidence="8">Component of the TIM22 complex.</text>
</comment>
<keyword evidence="7 8" id="KW-0472">Membrane</keyword>
<feature type="transmembrane region" description="Helical" evidence="8">
    <location>
        <begin position="120"/>
        <end position="146"/>
    </location>
</feature>
<dbReference type="Proteomes" id="UP001501274">
    <property type="component" value="Unassembled WGS sequence"/>
</dbReference>
<comment type="similarity">
    <text evidence="2 8">Belongs to the Tim17/Tim22/Tim23 family.</text>
</comment>
<dbReference type="PANTHER" id="PTHR14110:SF0">
    <property type="entry name" value="MITOCHONDRIAL IMPORT INNER MEMBRANE TRANSLOCASE SUBUNIT TIM22"/>
    <property type="match status" value="1"/>
</dbReference>
<dbReference type="GO" id="GO:0042721">
    <property type="term" value="C:TIM22 mitochondrial import inner membrane insertion complex"/>
    <property type="evidence" value="ECO:0007669"/>
    <property type="project" value="UniProtKB-UniRule"/>
</dbReference>
<evidence type="ECO:0000256" key="5">
    <source>
        <dbReference type="ARBA" id="ARBA00022989"/>
    </source>
</evidence>
<keyword evidence="4 8" id="KW-0999">Mitochondrion inner membrane</keyword>